<accession>C5M241</accession>
<organism evidence="2 3">
    <name type="scientific">Candida tropicalis (strain ATCC MYA-3404 / T1)</name>
    <name type="common">Yeast</name>
    <dbReference type="NCBI Taxonomy" id="294747"/>
    <lineage>
        <taxon>Eukaryota</taxon>
        <taxon>Fungi</taxon>
        <taxon>Dikarya</taxon>
        <taxon>Ascomycota</taxon>
        <taxon>Saccharomycotina</taxon>
        <taxon>Pichiomycetes</taxon>
        <taxon>Debaryomycetaceae</taxon>
        <taxon>Candida/Lodderomyces clade</taxon>
        <taxon>Candida</taxon>
    </lineage>
</organism>
<sequence>MPPVKYQCNGITTKGLRCKMKCDIPNGYCKYHYSQKPSNNNNNNNTGYIYMYTMSNFLNPPKNWNFKVKNLPNSSKRDKWLDFNSKKSPYILIKIGMTTQTPKTRIKQWQEKCHHDLTNVGPPNKNLIIKKHRHDYHDWLKMFMCLTISDPEYNRWRDDGFYCKNNLKLVESTIHRELHNKYGKGDVYCIGCLQDNHENKRDDNNSLFGNSYNVHVEWFLIPKRDIDQVYRLIDSICMNIG</sequence>
<gene>
    <name evidence="2" type="ORF">CTRG_00130</name>
</gene>
<dbReference type="Pfam" id="PF10544">
    <property type="entry name" value="T5orf172"/>
    <property type="match status" value="1"/>
</dbReference>
<keyword evidence="3" id="KW-1185">Reference proteome</keyword>
<name>C5M241_CANTT</name>
<feature type="domain" description="Bacteriophage T5 Orf172 DNA-binding" evidence="1">
    <location>
        <begin position="87"/>
        <end position="233"/>
    </location>
</feature>
<evidence type="ECO:0000259" key="1">
    <source>
        <dbReference type="Pfam" id="PF10544"/>
    </source>
</evidence>
<dbReference type="RefSeq" id="XP_002545349.1">
    <property type="nucleotide sequence ID" value="XM_002545303.1"/>
</dbReference>
<dbReference type="Proteomes" id="UP000002037">
    <property type="component" value="Unassembled WGS sequence"/>
</dbReference>
<dbReference type="PANTHER" id="PTHR28094">
    <property type="entry name" value="MEIOTICALLY UP-REGULATED GENE 113 PROTEIN"/>
    <property type="match status" value="1"/>
</dbReference>
<dbReference type="eggNOG" id="ENOG502S4T1">
    <property type="taxonomic scope" value="Eukaryota"/>
</dbReference>
<reference evidence="2 3" key="1">
    <citation type="journal article" date="2009" name="Nature">
        <title>Evolution of pathogenicity and sexual reproduction in eight Candida genomes.</title>
        <authorList>
            <person name="Butler G."/>
            <person name="Rasmussen M.D."/>
            <person name="Lin M.F."/>
            <person name="Santos M.A."/>
            <person name="Sakthikumar S."/>
            <person name="Munro C.A."/>
            <person name="Rheinbay E."/>
            <person name="Grabherr M."/>
            <person name="Forche A."/>
            <person name="Reedy J.L."/>
            <person name="Agrafioti I."/>
            <person name="Arnaud M.B."/>
            <person name="Bates S."/>
            <person name="Brown A.J."/>
            <person name="Brunke S."/>
            <person name="Costanzo M.C."/>
            <person name="Fitzpatrick D.A."/>
            <person name="de Groot P.W."/>
            <person name="Harris D."/>
            <person name="Hoyer L.L."/>
            <person name="Hube B."/>
            <person name="Klis F.M."/>
            <person name="Kodira C."/>
            <person name="Lennard N."/>
            <person name="Logue M.E."/>
            <person name="Martin R."/>
            <person name="Neiman A.M."/>
            <person name="Nikolaou E."/>
            <person name="Quail M.A."/>
            <person name="Quinn J."/>
            <person name="Santos M.C."/>
            <person name="Schmitzberger F.F."/>
            <person name="Sherlock G."/>
            <person name="Shah P."/>
            <person name="Silverstein K.A."/>
            <person name="Skrzypek M.S."/>
            <person name="Soll D."/>
            <person name="Staggs R."/>
            <person name="Stansfield I."/>
            <person name="Stumpf M.P."/>
            <person name="Sudbery P.E."/>
            <person name="Srikantha T."/>
            <person name="Zeng Q."/>
            <person name="Berman J."/>
            <person name="Berriman M."/>
            <person name="Heitman J."/>
            <person name="Gow N.A."/>
            <person name="Lorenz M.C."/>
            <person name="Birren B.W."/>
            <person name="Kellis M."/>
            <person name="Cuomo C.A."/>
        </authorList>
    </citation>
    <scope>NUCLEOTIDE SEQUENCE [LARGE SCALE GENOMIC DNA]</scope>
    <source>
        <strain evidence="3">ATCC MYA-3404 / T1</strain>
    </source>
</reference>
<dbReference type="HOGENOM" id="CLU_069853_0_0_1"/>
<dbReference type="InterPro" id="IPR053006">
    <property type="entry name" value="Meiosis_regulatory"/>
</dbReference>
<dbReference type="OrthoDB" id="4074785at2759"/>
<protein>
    <recommendedName>
        <fullName evidence="1">Bacteriophage T5 Orf172 DNA-binding domain-containing protein</fullName>
    </recommendedName>
</protein>
<dbReference type="KEGG" id="ctp:CTRG_00130"/>
<evidence type="ECO:0000313" key="3">
    <source>
        <dbReference type="Proteomes" id="UP000002037"/>
    </source>
</evidence>
<dbReference type="PANTHER" id="PTHR28094:SF1">
    <property type="entry name" value="MEIOTICALLY UP-REGULATED GENE 113 PROTEIN"/>
    <property type="match status" value="1"/>
</dbReference>
<dbReference type="InterPro" id="IPR018306">
    <property type="entry name" value="Phage_T5_Orf172_DNA-bd"/>
</dbReference>
<evidence type="ECO:0000313" key="2">
    <source>
        <dbReference type="EMBL" id="EER35391.1"/>
    </source>
</evidence>
<dbReference type="GeneID" id="8296680"/>
<dbReference type="VEuPathDB" id="FungiDB:CTRG_00130"/>
<dbReference type="AlphaFoldDB" id="C5M241"/>
<proteinExistence type="predicted"/>
<dbReference type="EMBL" id="GG692395">
    <property type="protein sequence ID" value="EER35391.1"/>
    <property type="molecule type" value="Genomic_DNA"/>
</dbReference>